<evidence type="ECO:0000313" key="4">
    <source>
        <dbReference type="Proteomes" id="UP001179952"/>
    </source>
</evidence>
<dbReference type="CDD" id="cd00590">
    <property type="entry name" value="RRM_SF"/>
    <property type="match status" value="1"/>
</dbReference>
<sequence length="236" mass="26351">MIMNMNVNREMRSSQLVPFIPHGEGTSNIGRQTGQNPTATAAVAMMANEQFNRIVFMNHFLANLNNNNNPLLMYPEQMMMNNPSVGLTGIGGGVNVGSSVTISEVRTNLNPNAPLWAPPPRIEEVVAVDGGDESDGDDALADERTLFVTFSRGFPLTEEELREFFTRRYGAIEKILIQETPMGIPPLYAKIMFYSPLVVNRIIRNLNKVKFLIGGKHVWARRYISKKKKGNGNRRA</sequence>
<dbReference type="GO" id="GO:0003723">
    <property type="term" value="F:RNA binding"/>
    <property type="evidence" value="ECO:0007669"/>
    <property type="project" value="UniProtKB-UniRule"/>
</dbReference>
<dbReference type="SUPFAM" id="SSF54928">
    <property type="entry name" value="RNA-binding domain, RBD"/>
    <property type="match status" value="1"/>
</dbReference>
<gene>
    <name evidence="3" type="ORF">QJS04_geneDACA014143</name>
</gene>
<name>A0AAV9B569_ACOGR</name>
<dbReference type="PANTHER" id="PTHR33527:SF14">
    <property type="entry name" value="OS07G0274300 PROTEIN"/>
    <property type="match status" value="1"/>
</dbReference>
<organism evidence="3 4">
    <name type="scientific">Acorus gramineus</name>
    <name type="common">Dwarf sweet flag</name>
    <dbReference type="NCBI Taxonomy" id="55184"/>
    <lineage>
        <taxon>Eukaryota</taxon>
        <taxon>Viridiplantae</taxon>
        <taxon>Streptophyta</taxon>
        <taxon>Embryophyta</taxon>
        <taxon>Tracheophyta</taxon>
        <taxon>Spermatophyta</taxon>
        <taxon>Magnoliopsida</taxon>
        <taxon>Liliopsida</taxon>
        <taxon>Acoraceae</taxon>
        <taxon>Acorus</taxon>
    </lineage>
</organism>
<proteinExistence type="predicted"/>
<evidence type="ECO:0000313" key="3">
    <source>
        <dbReference type="EMBL" id="KAK1271517.1"/>
    </source>
</evidence>
<dbReference type="PROSITE" id="PS50102">
    <property type="entry name" value="RRM"/>
    <property type="match status" value="1"/>
</dbReference>
<accession>A0AAV9B569</accession>
<dbReference type="EMBL" id="JAUJYN010000005">
    <property type="protein sequence ID" value="KAK1271517.1"/>
    <property type="molecule type" value="Genomic_DNA"/>
</dbReference>
<keyword evidence="1" id="KW-0694">RNA-binding</keyword>
<dbReference type="Proteomes" id="UP001179952">
    <property type="component" value="Unassembled WGS sequence"/>
</dbReference>
<dbReference type="InterPro" id="IPR000504">
    <property type="entry name" value="RRM_dom"/>
</dbReference>
<evidence type="ECO:0000256" key="1">
    <source>
        <dbReference type="PROSITE-ProRule" id="PRU00176"/>
    </source>
</evidence>
<comment type="caution">
    <text evidence="3">The sequence shown here is derived from an EMBL/GenBank/DDBJ whole genome shotgun (WGS) entry which is preliminary data.</text>
</comment>
<dbReference type="InterPro" id="IPR035979">
    <property type="entry name" value="RBD_domain_sf"/>
</dbReference>
<dbReference type="Gene3D" id="3.30.70.330">
    <property type="match status" value="1"/>
</dbReference>
<dbReference type="AlphaFoldDB" id="A0AAV9B569"/>
<feature type="domain" description="RRM" evidence="2">
    <location>
        <begin position="144"/>
        <end position="218"/>
    </location>
</feature>
<keyword evidence="4" id="KW-1185">Reference proteome</keyword>
<evidence type="ECO:0000259" key="2">
    <source>
        <dbReference type="PROSITE" id="PS50102"/>
    </source>
</evidence>
<reference evidence="3" key="1">
    <citation type="journal article" date="2023" name="Nat. Commun.">
        <title>Diploid and tetraploid genomes of Acorus and the evolution of monocots.</title>
        <authorList>
            <person name="Ma L."/>
            <person name="Liu K.W."/>
            <person name="Li Z."/>
            <person name="Hsiao Y.Y."/>
            <person name="Qi Y."/>
            <person name="Fu T."/>
            <person name="Tang G.D."/>
            <person name="Zhang D."/>
            <person name="Sun W.H."/>
            <person name="Liu D.K."/>
            <person name="Li Y."/>
            <person name="Chen G.Z."/>
            <person name="Liu X.D."/>
            <person name="Liao X.Y."/>
            <person name="Jiang Y.T."/>
            <person name="Yu X."/>
            <person name="Hao Y."/>
            <person name="Huang J."/>
            <person name="Zhao X.W."/>
            <person name="Ke S."/>
            <person name="Chen Y.Y."/>
            <person name="Wu W.L."/>
            <person name="Hsu J.L."/>
            <person name="Lin Y.F."/>
            <person name="Huang M.D."/>
            <person name="Li C.Y."/>
            <person name="Huang L."/>
            <person name="Wang Z.W."/>
            <person name="Zhao X."/>
            <person name="Zhong W.Y."/>
            <person name="Peng D.H."/>
            <person name="Ahmad S."/>
            <person name="Lan S."/>
            <person name="Zhang J.S."/>
            <person name="Tsai W.C."/>
            <person name="Van de Peer Y."/>
            <person name="Liu Z.J."/>
        </authorList>
    </citation>
    <scope>NUCLEOTIDE SEQUENCE</scope>
    <source>
        <strain evidence="3">SCP</strain>
    </source>
</reference>
<protein>
    <recommendedName>
        <fullName evidence="2">RRM domain-containing protein</fullName>
    </recommendedName>
</protein>
<dbReference type="PANTHER" id="PTHR33527">
    <property type="entry name" value="OS07G0274300 PROTEIN"/>
    <property type="match status" value="1"/>
</dbReference>
<reference evidence="3" key="2">
    <citation type="submission" date="2023-06" db="EMBL/GenBank/DDBJ databases">
        <authorList>
            <person name="Ma L."/>
            <person name="Liu K.-W."/>
            <person name="Li Z."/>
            <person name="Hsiao Y.-Y."/>
            <person name="Qi Y."/>
            <person name="Fu T."/>
            <person name="Tang G."/>
            <person name="Zhang D."/>
            <person name="Sun W.-H."/>
            <person name="Liu D.-K."/>
            <person name="Li Y."/>
            <person name="Chen G.-Z."/>
            <person name="Liu X.-D."/>
            <person name="Liao X.-Y."/>
            <person name="Jiang Y.-T."/>
            <person name="Yu X."/>
            <person name="Hao Y."/>
            <person name="Huang J."/>
            <person name="Zhao X.-W."/>
            <person name="Ke S."/>
            <person name="Chen Y.-Y."/>
            <person name="Wu W.-L."/>
            <person name="Hsu J.-L."/>
            <person name="Lin Y.-F."/>
            <person name="Huang M.-D."/>
            <person name="Li C.-Y."/>
            <person name="Huang L."/>
            <person name="Wang Z.-W."/>
            <person name="Zhao X."/>
            <person name="Zhong W.-Y."/>
            <person name="Peng D.-H."/>
            <person name="Ahmad S."/>
            <person name="Lan S."/>
            <person name="Zhang J.-S."/>
            <person name="Tsai W.-C."/>
            <person name="Van De Peer Y."/>
            <person name="Liu Z.-J."/>
        </authorList>
    </citation>
    <scope>NUCLEOTIDE SEQUENCE</scope>
    <source>
        <strain evidence="3">SCP</strain>
        <tissue evidence="3">Leaves</tissue>
    </source>
</reference>
<dbReference type="InterPro" id="IPR012677">
    <property type="entry name" value="Nucleotide-bd_a/b_plait_sf"/>
</dbReference>